<dbReference type="Proteomes" id="UP000265040">
    <property type="component" value="Chromosome 21"/>
</dbReference>
<reference evidence="8" key="3">
    <citation type="submission" date="2025-09" db="UniProtKB">
        <authorList>
            <consortium name="Ensembl"/>
        </authorList>
    </citation>
    <scope>IDENTIFICATION</scope>
</reference>
<gene>
    <name evidence="8" type="primary">GPR82</name>
</gene>
<reference evidence="8" key="2">
    <citation type="submission" date="2025-08" db="UniProtKB">
        <authorList>
            <consortium name="Ensembl"/>
        </authorList>
    </citation>
    <scope>IDENTIFICATION</scope>
</reference>
<dbReference type="Ensembl" id="ENSATET00000027990.3">
    <property type="protein sequence ID" value="ENSATEP00000027557.1"/>
    <property type="gene ID" value="ENSATEG00000019053.3"/>
</dbReference>
<evidence type="ECO:0000259" key="7">
    <source>
        <dbReference type="PROSITE" id="PS50262"/>
    </source>
</evidence>
<keyword evidence="4 6" id="KW-0472">Membrane</keyword>
<keyword evidence="2 6" id="KW-0812">Transmembrane</keyword>
<feature type="transmembrane region" description="Helical" evidence="6">
    <location>
        <begin position="284"/>
        <end position="305"/>
    </location>
</feature>
<name>A0A3Q1IZ21_ANATE</name>
<dbReference type="PANTHER" id="PTHR47392">
    <property type="entry name" value="G-PROTEIN COUPLED RECEPTOR 82-RELATED"/>
    <property type="match status" value="1"/>
</dbReference>
<dbReference type="OMA" id="QKNTCIG"/>
<sequence>MNDLLRASVRDPMELKAFTTPRDNSSSSHHLRLCPTAATFFFLPSAYTLLFLTALPGNALSLWVFLRRISTISPTHVYLSHLSISNLLLSLTTPFLAAYYAQSSAWTLNSVLCQLVLHGVTPVLHISIYISLVILTWVALSRFAALIQHTHASRPSTCTTLLPHAFFTRLTKVSFASRVCVALWAVAVGGIVPVTVYYSVKEAMMGNASSVDGEAEKGSGAKLCYSPAVEIGGSLSAALSVPVIILFFAFYLLVLLSYITVMRHIRRSRRSTTVTTSQRLLGKVFRNIVIIQVVLSVCLLPYHIFKPIFISLAHHQELTNPPGPRSFDRCHPLSALVEVKNCLYLLAALRSSTDAVMYFLLDKSFRQQISAVLGRKRNKSRERAVWSVTGSVTQKTGQMEDENAATGNLSHDGVF</sequence>
<dbReference type="PANTHER" id="PTHR47392:SF1">
    <property type="entry name" value="G-PROTEIN COUPLED RECEPTOR 82-RELATED"/>
    <property type="match status" value="1"/>
</dbReference>
<dbReference type="GeneTree" id="ENSGT01140000282516"/>
<dbReference type="InterPro" id="IPR042804">
    <property type="entry name" value="GPR82"/>
</dbReference>
<dbReference type="InterPro" id="IPR000276">
    <property type="entry name" value="GPCR_Rhodpsn"/>
</dbReference>
<dbReference type="Gene3D" id="1.20.1070.10">
    <property type="entry name" value="Rhodopsin 7-helix transmembrane proteins"/>
    <property type="match status" value="1"/>
</dbReference>
<accession>A0A3Q1IZ21</accession>
<dbReference type="InterPro" id="IPR017452">
    <property type="entry name" value="GPCR_Rhodpsn_7TM"/>
</dbReference>
<keyword evidence="9" id="KW-1185">Reference proteome</keyword>
<comment type="subcellular location">
    <subcellularLocation>
        <location evidence="1">Membrane</location>
    </subcellularLocation>
</comment>
<dbReference type="GO" id="GO:0016020">
    <property type="term" value="C:membrane"/>
    <property type="evidence" value="ECO:0007669"/>
    <property type="project" value="UniProtKB-SubCell"/>
</dbReference>
<dbReference type="PROSITE" id="PS50262">
    <property type="entry name" value="G_PROTEIN_RECEP_F1_2"/>
    <property type="match status" value="1"/>
</dbReference>
<organism evidence="8 9">
    <name type="scientific">Anabas testudineus</name>
    <name type="common">Climbing perch</name>
    <name type="synonym">Anthias testudineus</name>
    <dbReference type="NCBI Taxonomy" id="64144"/>
    <lineage>
        <taxon>Eukaryota</taxon>
        <taxon>Metazoa</taxon>
        <taxon>Chordata</taxon>
        <taxon>Craniata</taxon>
        <taxon>Vertebrata</taxon>
        <taxon>Euteleostomi</taxon>
        <taxon>Actinopterygii</taxon>
        <taxon>Neopterygii</taxon>
        <taxon>Teleostei</taxon>
        <taxon>Neoteleostei</taxon>
        <taxon>Acanthomorphata</taxon>
        <taxon>Anabantaria</taxon>
        <taxon>Anabantiformes</taxon>
        <taxon>Anabantoidei</taxon>
        <taxon>Anabantidae</taxon>
        <taxon>Anabas</taxon>
    </lineage>
</organism>
<reference evidence="8" key="1">
    <citation type="submission" date="2021-04" db="EMBL/GenBank/DDBJ databases">
        <authorList>
            <consortium name="Wellcome Sanger Institute Data Sharing"/>
        </authorList>
    </citation>
    <scope>NUCLEOTIDE SEQUENCE [LARGE SCALE GENOMIC DNA]</scope>
</reference>
<keyword evidence="3 6" id="KW-1133">Transmembrane helix</keyword>
<dbReference type="OrthoDB" id="9946711at2759"/>
<protein>
    <recommendedName>
        <fullName evidence="7">G-protein coupled receptors family 1 profile domain-containing protein</fullName>
    </recommendedName>
</protein>
<dbReference type="InParanoid" id="A0A3Q1IZ21"/>
<dbReference type="PRINTS" id="PR00237">
    <property type="entry name" value="GPCRRHODOPSN"/>
</dbReference>
<feature type="transmembrane region" description="Helical" evidence="6">
    <location>
        <begin position="46"/>
        <end position="66"/>
    </location>
</feature>
<evidence type="ECO:0000256" key="5">
    <source>
        <dbReference type="SAM" id="MobiDB-lite"/>
    </source>
</evidence>
<dbReference type="Pfam" id="PF00001">
    <property type="entry name" value="7tm_1"/>
    <property type="match status" value="1"/>
</dbReference>
<dbReference type="GO" id="GO:0004930">
    <property type="term" value="F:G protein-coupled receptor activity"/>
    <property type="evidence" value="ECO:0007669"/>
    <property type="project" value="InterPro"/>
</dbReference>
<dbReference type="AlphaFoldDB" id="A0A3Q1IZ21"/>
<evidence type="ECO:0000256" key="2">
    <source>
        <dbReference type="ARBA" id="ARBA00022692"/>
    </source>
</evidence>
<evidence type="ECO:0000256" key="4">
    <source>
        <dbReference type="ARBA" id="ARBA00023136"/>
    </source>
</evidence>
<evidence type="ECO:0000256" key="3">
    <source>
        <dbReference type="ARBA" id="ARBA00022989"/>
    </source>
</evidence>
<feature type="transmembrane region" description="Helical" evidence="6">
    <location>
        <begin position="237"/>
        <end position="261"/>
    </location>
</feature>
<proteinExistence type="predicted"/>
<dbReference type="SUPFAM" id="SSF81321">
    <property type="entry name" value="Family A G protein-coupled receptor-like"/>
    <property type="match status" value="1"/>
</dbReference>
<evidence type="ECO:0000313" key="9">
    <source>
        <dbReference type="Proteomes" id="UP000265040"/>
    </source>
</evidence>
<feature type="domain" description="G-protein coupled receptors family 1 profile" evidence="7">
    <location>
        <begin position="57"/>
        <end position="358"/>
    </location>
</feature>
<feature type="transmembrane region" description="Helical" evidence="6">
    <location>
        <begin position="179"/>
        <end position="200"/>
    </location>
</feature>
<feature type="transmembrane region" description="Helical" evidence="6">
    <location>
        <begin position="78"/>
        <end position="100"/>
    </location>
</feature>
<feature type="region of interest" description="Disordered" evidence="5">
    <location>
        <begin position="390"/>
        <end position="415"/>
    </location>
</feature>
<evidence type="ECO:0000256" key="6">
    <source>
        <dbReference type="SAM" id="Phobius"/>
    </source>
</evidence>
<evidence type="ECO:0000256" key="1">
    <source>
        <dbReference type="ARBA" id="ARBA00004370"/>
    </source>
</evidence>
<evidence type="ECO:0000313" key="8">
    <source>
        <dbReference type="Ensembl" id="ENSATEP00000027557.1"/>
    </source>
</evidence>
<feature type="transmembrane region" description="Helical" evidence="6">
    <location>
        <begin position="120"/>
        <end position="140"/>
    </location>
</feature>